<dbReference type="GO" id="GO:0005743">
    <property type="term" value="C:mitochondrial inner membrane"/>
    <property type="evidence" value="ECO:0007669"/>
    <property type="project" value="UniProtKB-SubCell"/>
</dbReference>
<proteinExistence type="inferred from homology"/>
<keyword evidence="7 9" id="KW-0496">Mitochondrion</keyword>
<evidence type="ECO:0000256" key="8">
    <source>
        <dbReference type="ARBA" id="ARBA00023136"/>
    </source>
</evidence>
<evidence type="ECO:0000313" key="11">
    <source>
        <dbReference type="Proteomes" id="UP000030673"/>
    </source>
</evidence>
<keyword evidence="4 9" id="KW-0812">Transmembrane</keyword>
<dbReference type="EMBL" id="KE123891">
    <property type="protein sequence ID" value="EWC85343.1"/>
    <property type="molecule type" value="Genomic_DNA"/>
</dbReference>
<keyword evidence="3 9" id="KW-0813">Transport</keyword>
<comment type="subcellular location">
    <subcellularLocation>
        <location evidence="1 9">Mitochondrion inner membrane</location>
        <topology evidence="1 9">Multi-pass membrane protein</topology>
    </subcellularLocation>
</comment>
<evidence type="ECO:0000256" key="6">
    <source>
        <dbReference type="ARBA" id="ARBA00022989"/>
    </source>
</evidence>
<evidence type="ECO:0000256" key="7">
    <source>
        <dbReference type="ARBA" id="ARBA00023128"/>
    </source>
</evidence>
<reference evidence="10 11" key="1">
    <citation type="submission" date="2013-02" db="EMBL/GenBank/DDBJ databases">
        <title>The Genome Sequence of Plasmodium falciparum NF54.</title>
        <authorList>
            <consortium name="The Broad Institute Genome Sequencing Platform"/>
            <consortium name="The Broad Institute Genome Sequencing Center for Infectious Disease"/>
            <person name="Neafsey D."/>
            <person name="Cheeseman I."/>
            <person name="Volkman S."/>
            <person name="Adams J."/>
            <person name="Walker B."/>
            <person name="Young S.K."/>
            <person name="Zeng Q."/>
            <person name="Gargeya S."/>
            <person name="Fitzgerald M."/>
            <person name="Haas B."/>
            <person name="Abouelleil A."/>
            <person name="Alvarado L."/>
            <person name="Arachchi H.M."/>
            <person name="Berlin A.M."/>
            <person name="Chapman S.B."/>
            <person name="Dewar J."/>
            <person name="Goldberg J."/>
            <person name="Griggs A."/>
            <person name="Gujja S."/>
            <person name="Hansen M."/>
            <person name="Howarth C."/>
            <person name="Imamovic A."/>
            <person name="Larimer J."/>
            <person name="McCowan C."/>
            <person name="Murphy C."/>
            <person name="Neiman D."/>
            <person name="Pearson M."/>
            <person name="Priest M."/>
            <person name="Roberts A."/>
            <person name="Saif S."/>
            <person name="Shea T."/>
            <person name="Sisk P."/>
            <person name="Sykes S."/>
            <person name="Wortman J."/>
            <person name="Nusbaum C."/>
            <person name="Birren B."/>
        </authorList>
    </citation>
    <scope>NUCLEOTIDE SEQUENCE [LARGE SCALE GENOMIC DNA]</scope>
    <source>
        <strain evidence="10 11">NF54</strain>
    </source>
</reference>
<evidence type="ECO:0000256" key="5">
    <source>
        <dbReference type="ARBA" id="ARBA00022792"/>
    </source>
</evidence>
<keyword evidence="8 9" id="KW-0472">Membrane</keyword>
<keyword evidence="5 9" id="KW-0999">Mitochondrion inner membrane</keyword>
<dbReference type="Pfam" id="PF03650">
    <property type="entry name" value="MPC"/>
    <property type="match status" value="1"/>
</dbReference>
<comment type="similarity">
    <text evidence="2 9">Belongs to the mitochondrial pyruvate carrier (MPC) (TC 2.A.105) family.</text>
</comment>
<protein>
    <recommendedName>
        <fullName evidence="9">Mitochondrial pyruvate carrier</fullName>
    </recommendedName>
</protein>
<dbReference type="Proteomes" id="UP000030673">
    <property type="component" value="Unassembled WGS sequence"/>
</dbReference>
<dbReference type="GO" id="GO:0006850">
    <property type="term" value="P:pyruvate import into mitochondria"/>
    <property type="evidence" value="ECO:0007669"/>
    <property type="project" value="InterPro"/>
</dbReference>
<comment type="caution">
    <text evidence="9">Lacks conserved residue(s) required for the propagation of feature annotation.</text>
</comment>
<evidence type="ECO:0000256" key="1">
    <source>
        <dbReference type="ARBA" id="ARBA00004448"/>
    </source>
</evidence>
<gene>
    <name evidence="10" type="ORF">PFNF54_05820</name>
</gene>
<dbReference type="PANTHER" id="PTHR14154">
    <property type="entry name" value="UPF0041 BRAIN PROTEIN 44-RELATED"/>
    <property type="match status" value="1"/>
</dbReference>
<evidence type="ECO:0000256" key="2">
    <source>
        <dbReference type="ARBA" id="ARBA00006416"/>
    </source>
</evidence>
<evidence type="ECO:0000256" key="4">
    <source>
        <dbReference type="ARBA" id="ARBA00022692"/>
    </source>
</evidence>
<evidence type="ECO:0000313" key="10">
    <source>
        <dbReference type="EMBL" id="EWC85343.1"/>
    </source>
</evidence>
<keyword evidence="6 9" id="KW-1133">Transmembrane helix</keyword>
<name>W7JKF9_PLAFO</name>
<feature type="transmembrane region" description="Helical" evidence="9">
    <location>
        <begin position="74"/>
        <end position="96"/>
    </location>
</feature>
<comment type="function">
    <text evidence="9">Mediates the uptake of pyruvate into mitochondria.</text>
</comment>
<keyword evidence="11" id="KW-1185">Reference proteome</keyword>
<feature type="transmembrane region" description="Helical" evidence="9">
    <location>
        <begin position="5"/>
        <end position="25"/>
    </location>
</feature>
<dbReference type="AlphaFoldDB" id="W7JKF9"/>
<accession>W7JKF9</accession>
<feature type="transmembrane region" description="Helical" evidence="9">
    <location>
        <begin position="145"/>
        <end position="163"/>
    </location>
</feature>
<evidence type="ECO:0000256" key="9">
    <source>
        <dbReference type="RuleBase" id="RU363100"/>
    </source>
</evidence>
<feature type="transmembrane region" description="Helical" evidence="9">
    <location>
        <begin position="116"/>
        <end position="138"/>
    </location>
</feature>
<evidence type="ECO:0000256" key="3">
    <source>
        <dbReference type="ARBA" id="ARBA00022448"/>
    </source>
</evidence>
<sequence>MSNIIFALFIPFVSDTGILTIHFWAPTFKWSISLANIADINRDPSYLSLPQQIAICLTGLLFTRFAYMIKPRNLNLLTINFFMISDTGILTIHFWAPTFKWSISLANIADINRDPSYLSLPQQIAICLTGLLFTRFAYMIKPRNLNLLTINFFMSMTSFYQISRIGQYKYNVYMKEKER</sequence>
<dbReference type="InterPro" id="IPR005336">
    <property type="entry name" value="MPC"/>
</dbReference>
<organism evidence="10 11">
    <name type="scientific">Plasmodium falciparum (isolate NF54)</name>
    <dbReference type="NCBI Taxonomy" id="5843"/>
    <lineage>
        <taxon>Eukaryota</taxon>
        <taxon>Sar</taxon>
        <taxon>Alveolata</taxon>
        <taxon>Apicomplexa</taxon>
        <taxon>Aconoidasida</taxon>
        <taxon>Haemosporida</taxon>
        <taxon>Plasmodiidae</taxon>
        <taxon>Plasmodium</taxon>
        <taxon>Plasmodium (Laverania)</taxon>
    </lineage>
</organism>